<feature type="compositionally biased region" description="Low complexity" evidence="1">
    <location>
        <begin position="311"/>
        <end position="325"/>
    </location>
</feature>
<keyword evidence="3" id="KW-1185">Reference proteome</keyword>
<name>A0AAV9UUM7_9PEZI</name>
<dbReference type="Proteomes" id="UP001375240">
    <property type="component" value="Unassembled WGS sequence"/>
</dbReference>
<evidence type="ECO:0000313" key="2">
    <source>
        <dbReference type="EMBL" id="KAK6346833.1"/>
    </source>
</evidence>
<reference evidence="2 3" key="1">
    <citation type="submission" date="2019-10" db="EMBL/GenBank/DDBJ databases">
        <authorList>
            <person name="Palmer J.M."/>
        </authorList>
    </citation>
    <scope>NUCLEOTIDE SEQUENCE [LARGE SCALE GENOMIC DNA]</scope>
    <source>
        <strain evidence="2 3">TWF696</strain>
    </source>
</reference>
<protein>
    <submittedName>
        <fullName evidence="2">Uncharacterized protein</fullName>
    </submittedName>
</protein>
<feature type="region of interest" description="Disordered" evidence="1">
    <location>
        <begin position="441"/>
        <end position="474"/>
    </location>
</feature>
<feature type="compositionally biased region" description="Polar residues" evidence="1">
    <location>
        <begin position="203"/>
        <end position="243"/>
    </location>
</feature>
<evidence type="ECO:0000256" key="1">
    <source>
        <dbReference type="SAM" id="MobiDB-lite"/>
    </source>
</evidence>
<feature type="region of interest" description="Disordered" evidence="1">
    <location>
        <begin position="149"/>
        <end position="260"/>
    </location>
</feature>
<feature type="region of interest" description="Disordered" evidence="1">
    <location>
        <begin position="273"/>
        <end position="329"/>
    </location>
</feature>
<comment type="caution">
    <text evidence="2">The sequence shown here is derived from an EMBL/GenBank/DDBJ whole genome shotgun (WGS) entry which is preliminary data.</text>
</comment>
<feature type="compositionally biased region" description="Polar residues" evidence="1">
    <location>
        <begin position="171"/>
        <end position="184"/>
    </location>
</feature>
<dbReference type="AlphaFoldDB" id="A0AAV9UUM7"/>
<gene>
    <name evidence="2" type="ORF">TWF696_006940</name>
</gene>
<dbReference type="EMBL" id="JAVHNQ010000005">
    <property type="protein sequence ID" value="KAK6346833.1"/>
    <property type="molecule type" value="Genomic_DNA"/>
</dbReference>
<proteinExistence type="predicted"/>
<accession>A0AAV9UUM7</accession>
<sequence>MEIIRGPATAAKGVYRTTGSNVRNLLKERLEHVNGIEKLRSTVRQDIFDENHFLQQYPIAFEAPATLRDLKLIDMAVGPPQTLRHRPSIDLVQAAKAARQDIWRATAAPTLHRMASVDTIRTKAKPALDLMEAANSARLARGERLLPVRTSSLSSSSSPLLLSPRSPSSSIQYSVGRPSTSHSNYVADDLDRRGGMGRAEAIQRSQSVSGLRRTPTTTSTQMQFDRSRPSTAGSTRSIRSAPSSYRRIGPPPPPPPKDYVQGEYSIAEMASKFPLPAKSPPSSVKSPSPSIRSFSTMSPVPSRSHSRRSTRTSSDSHAFSSFSNSPPNEIQILPIVTSDGELHERYRTNTEDTEYTPAKIVKPVIHEDIVPTIHHISTTEISRHHHTHEHRHHIQPVLETEYEPEKHWVQTTDGQFVEISMDELERLKNRYKYATRIDELAPTSSKGASPPLRSYTWKPRTAKDVPNRTRGHSA</sequence>
<organism evidence="2 3">
    <name type="scientific">Orbilia brochopaga</name>
    <dbReference type="NCBI Taxonomy" id="3140254"/>
    <lineage>
        <taxon>Eukaryota</taxon>
        <taxon>Fungi</taxon>
        <taxon>Dikarya</taxon>
        <taxon>Ascomycota</taxon>
        <taxon>Pezizomycotina</taxon>
        <taxon>Orbiliomycetes</taxon>
        <taxon>Orbiliales</taxon>
        <taxon>Orbiliaceae</taxon>
        <taxon>Orbilia</taxon>
    </lineage>
</organism>
<feature type="compositionally biased region" description="Low complexity" evidence="1">
    <location>
        <begin position="274"/>
        <end position="303"/>
    </location>
</feature>
<evidence type="ECO:0000313" key="3">
    <source>
        <dbReference type="Proteomes" id="UP001375240"/>
    </source>
</evidence>
<feature type="compositionally biased region" description="Low complexity" evidence="1">
    <location>
        <begin position="149"/>
        <end position="170"/>
    </location>
</feature>